<name>A0A5A7SA24_9NOCA</name>
<evidence type="ECO:0000259" key="1">
    <source>
        <dbReference type="Pfam" id="PF11716"/>
    </source>
</evidence>
<dbReference type="InterPro" id="IPR024344">
    <property type="entry name" value="MDMPI_metal-binding"/>
</dbReference>
<gene>
    <name evidence="2" type="ORF">FOY51_20780</name>
</gene>
<dbReference type="AlphaFoldDB" id="A0A5A7SA24"/>
<keyword evidence="2" id="KW-0413">Isomerase</keyword>
<dbReference type="GO" id="GO:0016853">
    <property type="term" value="F:isomerase activity"/>
    <property type="evidence" value="ECO:0007669"/>
    <property type="project" value="UniProtKB-KW"/>
</dbReference>
<dbReference type="GO" id="GO:0046872">
    <property type="term" value="F:metal ion binding"/>
    <property type="evidence" value="ECO:0007669"/>
    <property type="project" value="InterPro"/>
</dbReference>
<organism evidence="2 3">
    <name type="scientific">Antrihabitans cavernicola</name>
    <dbReference type="NCBI Taxonomy" id="2495913"/>
    <lineage>
        <taxon>Bacteria</taxon>
        <taxon>Bacillati</taxon>
        <taxon>Actinomycetota</taxon>
        <taxon>Actinomycetes</taxon>
        <taxon>Mycobacteriales</taxon>
        <taxon>Nocardiaceae</taxon>
        <taxon>Antrihabitans</taxon>
    </lineage>
</organism>
<dbReference type="OrthoDB" id="5178565at2"/>
<evidence type="ECO:0000313" key="2">
    <source>
        <dbReference type="EMBL" id="KAA0021061.1"/>
    </source>
</evidence>
<accession>A0A5A7SA24</accession>
<sequence length="231" mass="25808">MTDIWDFLERERAELADFLETLTPEEWEVQSLCSEWKVRDVAGHLCAIGEFRQRWWTFGLALPPGRLVGRLSKSGFRFERFAAEDGRTRGAEPPTAIIAALRELVPRREHPPGMPTVAPLVDILVHNLDIRRPLLKPRPMPAESFALCAPLFTRIGFGSLYFRSRNRIAGLRIVADDVGWSTGDGPEVRGSAEAILLTLANRPVGPNELTGEGADQLRNRLRGSSKLISDD</sequence>
<comment type="caution">
    <text evidence="2">The sequence shown here is derived from an EMBL/GenBank/DDBJ whole genome shotgun (WGS) entry which is preliminary data.</text>
</comment>
<dbReference type="InterPro" id="IPR034660">
    <property type="entry name" value="DinB/YfiT-like"/>
</dbReference>
<dbReference type="Gene3D" id="1.20.120.450">
    <property type="entry name" value="dinb family like domain"/>
    <property type="match status" value="1"/>
</dbReference>
<feature type="domain" description="Mycothiol-dependent maleylpyruvate isomerase metal-binding" evidence="1">
    <location>
        <begin position="8"/>
        <end position="108"/>
    </location>
</feature>
<dbReference type="InterPro" id="IPR017517">
    <property type="entry name" value="Maleyloyr_isom"/>
</dbReference>
<dbReference type="EMBL" id="VLNY01000012">
    <property type="protein sequence ID" value="KAA0021061.1"/>
    <property type="molecule type" value="Genomic_DNA"/>
</dbReference>
<keyword evidence="2" id="KW-0670">Pyruvate</keyword>
<reference evidence="2 3" key="1">
    <citation type="submission" date="2019-07" db="EMBL/GenBank/DDBJ databases">
        <title>Rhodococcus cavernicolus sp. nov., isolated from a cave.</title>
        <authorList>
            <person name="Lee S.D."/>
        </authorList>
    </citation>
    <scope>NUCLEOTIDE SEQUENCE [LARGE SCALE GENOMIC DNA]</scope>
    <source>
        <strain evidence="2 3">C1-24</strain>
    </source>
</reference>
<evidence type="ECO:0000313" key="3">
    <source>
        <dbReference type="Proteomes" id="UP000322244"/>
    </source>
</evidence>
<dbReference type="RefSeq" id="WP_149432180.1">
    <property type="nucleotide sequence ID" value="NZ_VLNY01000012.1"/>
</dbReference>
<proteinExistence type="predicted"/>
<keyword evidence="3" id="KW-1185">Reference proteome</keyword>
<dbReference type="Pfam" id="PF11716">
    <property type="entry name" value="MDMPI_N"/>
    <property type="match status" value="1"/>
</dbReference>
<protein>
    <submittedName>
        <fullName evidence="2">Maleylpyruvate isomerase family mycothiol-dependent enzyme</fullName>
    </submittedName>
</protein>
<dbReference type="SUPFAM" id="SSF109854">
    <property type="entry name" value="DinB/YfiT-like putative metalloenzymes"/>
    <property type="match status" value="1"/>
</dbReference>
<dbReference type="Proteomes" id="UP000322244">
    <property type="component" value="Unassembled WGS sequence"/>
</dbReference>
<dbReference type="NCBIfam" id="TIGR03083">
    <property type="entry name" value="maleylpyruvate isomerase family mycothiol-dependent enzyme"/>
    <property type="match status" value="1"/>
</dbReference>